<dbReference type="AlphaFoldDB" id="A0AAD5UCG6"/>
<accession>A0AAD5UCG6</accession>
<comment type="subcellular location">
    <subcellularLocation>
        <location evidence="1">Mitochondrion</location>
    </subcellularLocation>
</comment>
<dbReference type="GO" id="GO:0016884">
    <property type="term" value="F:carbon-nitrogen ligase activity, with glutamine as amido-N-donor"/>
    <property type="evidence" value="ECO:0007669"/>
    <property type="project" value="UniProtKB-UniRule"/>
</dbReference>
<dbReference type="SUPFAM" id="SSF89095">
    <property type="entry name" value="GatB/YqeY motif"/>
    <property type="match status" value="1"/>
</dbReference>
<sequence>MINLKQKLKDELKTQMKLKNKQQVTVIKSVLADILNNEKSGLKPIPIAQIIQKGIKKRMDSMAIYEQNGRLDLKEIEEQETAILQGFLPKQMSRQEIEDYLKEKTRDEKDFGKVMKSVDLDVAVAPRKLVSEILKELLK</sequence>
<dbReference type="Gene3D" id="1.10.10.410">
    <property type="match status" value="1"/>
</dbReference>
<dbReference type="PANTHER" id="PTHR28055">
    <property type="entry name" value="ALTERED INHERITANCE OF MITOCHONDRIA PROTEIN 41, MITOCHONDRIAL"/>
    <property type="match status" value="1"/>
</dbReference>
<dbReference type="Pfam" id="PF09424">
    <property type="entry name" value="YqeY"/>
    <property type="match status" value="1"/>
</dbReference>
<keyword evidence="1" id="KW-0496">Mitochondrion</keyword>
<dbReference type="InterPro" id="IPR042184">
    <property type="entry name" value="YqeY/Aim41_N"/>
</dbReference>
<dbReference type="GO" id="GO:0005739">
    <property type="term" value="C:mitochondrion"/>
    <property type="evidence" value="ECO:0007669"/>
    <property type="project" value="UniProtKB-SubCell"/>
</dbReference>
<protein>
    <recommendedName>
        <fullName evidence="1">Altered inheritance of mitochondria protein 41</fullName>
    </recommendedName>
</protein>
<dbReference type="InterPro" id="IPR003789">
    <property type="entry name" value="Asn/Gln_tRNA_amidoTrase-B-like"/>
</dbReference>
<proteinExistence type="inferred from homology"/>
<name>A0AAD5UCG6_9FUNG</name>
<comment type="caution">
    <text evidence="2">The sequence shown here is derived from an EMBL/GenBank/DDBJ whole genome shotgun (WGS) entry which is preliminary data.</text>
</comment>
<comment type="similarity">
    <text evidence="1">Belongs to the AIM41 family.</text>
</comment>
<keyword evidence="3" id="KW-1185">Reference proteome</keyword>
<evidence type="ECO:0000313" key="3">
    <source>
        <dbReference type="Proteomes" id="UP001210925"/>
    </source>
</evidence>
<gene>
    <name evidence="1" type="primary">AIM41</name>
    <name evidence="2" type="ORF">HK103_000423</name>
</gene>
<dbReference type="PANTHER" id="PTHR28055:SF1">
    <property type="entry name" value="ALTERED INHERITANCE OF MITOCHONDRIA PROTEIN 41, MITOCHONDRIAL"/>
    <property type="match status" value="1"/>
</dbReference>
<evidence type="ECO:0000313" key="2">
    <source>
        <dbReference type="EMBL" id="KAJ3253635.1"/>
    </source>
</evidence>
<dbReference type="EMBL" id="JADGKB010000104">
    <property type="protein sequence ID" value="KAJ3253635.1"/>
    <property type="molecule type" value="Genomic_DNA"/>
</dbReference>
<dbReference type="InterPro" id="IPR019004">
    <property type="entry name" value="YqeY/Aim41"/>
</dbReference>
<evidence type="ECO:0000256" key="1">
    <source>
        <dbReference type="RuleBase" id="RU365099"/>
    </source>
</evidence>
<dbReference type="InterPro" id="IPR023168">
    <property type="entry name" value="GatB_Yqey_C_2"/>
</dbReference>
<dbReference type="Gene3D" id="1.10.1510.10">
    <property type="entry name" value="Uncharacterised protein YqeY/AIM41 PF09424, N-terminal domain"/>
    <property type="match status" value="1"/>
</dbReference>
<dbReference type="Proteomes" id="UP001210925">
    <property type="component" value="Unassembled WGS sequence"/>
</dbReference>
<organism evidence="2 3">
    <name type="scientific">Boothiomyces macroporosus</name>
    <dbReference type="NCBI Taxonomy" id="261099"/>
    <lineage>
        <taxon>Eukaryota</taxon>
        <taxon>Fungi</taxon>
        <taxon>Fungi incertae sedis</taxon>
        <taxon>Chytridiomycota</taxon>
        <taxon>Chytridiomycota incertae sedis</taxon>
        <taxon>Chytridiomycetes</taxon>
        <taxon>Rhizophydiales</taxon>
        <taxon>Terramycetaceae</taxon>
        <taxon>Boothiomyces</taxon>
    </lineage>
</organism>
<reference evidence="2" key="1">
    <citation type="submission" date="2020-05" db="EMBL/GenBank/DDBJ databases">
        <title>Phylogenomic resolution of chytrid fungi.</title>
        <authorList>
            <person name="Stajich J.E."/>
            <person name="Amses K."/>
            <person name="Simmons R."/>
            <person name="Seto K."/>
            <person name="Myers J."/>
            <person name="Bonds A."/>
            <person name="Quandt C.A."/>
            <person name="Barry K."/>
            <person name="Liu P."/>
            <person name="Grigoriev I."/>
            <person name="Longcore J.E."/>
            <person name="James T.Y."/>
        </authorList>
    </citation>
    <scope>NUCLEOTIDE SEQUENCE</scope>
    <source>
        <strain evidence="2">PLAUS21</strain>
    </source>
</reference>